<dbReference type="Proteomes" id="UP001170310">
    <property type="component" value="Unassembled WGS sequence"/>
</dbReference>
<dbReference type="RefSeq" id="WP_303522825.1">
    <property type="nucleotide sequence ID" value="NZ_JAUOQO010001030.1"/>
</dbReference>
<sequence length="78" mass="8560">GGGNSDIEDSTILSSQYLPAQSGAVWRYSDVNPGQIYQLSSSSVASSSNNTERFTLNWEHSGFKQSFNYSQGELFIES</sequence>
<evidence type="ECO:0000313" key="2">
    <source>
        <dbReference type="Proteomes" id="UP001170310"/>
    </source>
</evidence>
<protein>
    <submittedName>
        <fullName evidence="1">Uncharacterized protein</fullName>
    </submittedName>
</protein>
<reference evidence="1" key="1">
    <citation type="submission" date="2023-07" db="EMBL/GenBank/DDBJ databases">
        <title>Genome content predicts the carbon catabolic preferences of heterotrophic bacteria.</title>
        <authorList>
            <person name="Gralka M."/>
        </authorList>
    </citation>
    <scope>NUCLEOTIDE SEQUENCE</scope>
    <source>
        <strain evidence="1">E2R20</strain>
    </source>
</reference>
<evidence type="ECO:0000313" key="1">
    <source>
        <dbReference type="EMBL" id="MDO6575662.1"/>
    </source>
</evidence>
<feature type="non-terminal residue" evidence="1">
    <location>
        <position position="1"/>
    </location>
</feature>
<name>A0AAW7YVD5_9STAP</name>
<accession>A0AAW7YVD5</accession>
<comment type="caution">
    <text evidence="1">The sequence shown here is derived from an EMBL/GenBank/DDBJ whole genome shotgun (WGS) entry which is preliminary data.</text>
</comment>
<proteinExistence type="predicted"/>
<dbReference type="EMBL" id="JAUOQO010001030">
    <property type="protein sequence ID" value="MDO6575662.1"/>
    <property type="molecule type" value="Genomic_DNA"/>
</dbReference>
<keyword evidence="2" id="KW-1185">Reference proteome</keyword>
<dbReference type="AlphaFoldDB" id="A0AAW7YVD5"/>
<organism evidence="1 2">
    <name type="scientific">Staphylococcus pasteuri_A</name>
    <dbReference type="NCBI Taxonomy" id="3062664"/>
    <lineage>
        <taxon>Bacteria</taxon>
        <taxon>Bacillati</taxon>
        <taxon>Bacillota</taxon>
        <taxon>Bacilli</taxon>
        <taxon>Bacillales</taxon>
        <taxon>Staphylococcaceae</taxon>
        <taxon>Staphylococcus</taxon>
    </lineage>
</organism>
<feature type="non-terminal residue" evidence="1">
    <location>
        <position position="78"/>
    </location>
</feature>
<gene>
    <name evidence="1" type="ORF">Q4528_16255</name>
</gene>